<name>A0A853BQ37_9ACTN</name>
<reference evidence="2 3" key="1">
    <citation type="submission" date="2020-07" db="EMBL/GenBank/DDBJ databases">
        <title>Sequencing the genomes of 1000 actinobacteria strains.</title>
        <authorList>
            <person name="Klenk H.-P."/>
        </authorList>
    </citation>
    <scope>NUCLEOTIDE SEQUENCE [LARGE SCALE GENOMIC DNA]</scope>
    <source>
        <strain evidence="2 3">DSM 45927</strain>
    </source>
</reference>
<accession>A0A853BQ37</accession>
<feature type="region of interest" description="Disordered" evidence="1">
    <location>
        <begin position="84"/>
        <end position="164"/>
    </location>
</feature>
<dbReference type="EMBL" id="JACCFO010000001">
    <property type="protein sequence ID" value="NYI96532.1"/>
    <property type="molecule type" value="Genomic_DNA"/>
</dbReference>
<dbReference type="AlphaFoldDB" id="A0A853BQ37"/>
<protein>
    <submittedName>
        <fullName evidence="2">Uncharacterized protein</fullName>
    </submittedName>
</protein>
<gene>
    <name evidence="2" type="ORF">HNR12_002809</name>
</gene>
<feature type="compositionally biased region" description="Low complexity" evidence="1">
    <location>
        <begin position="84"/>
        <end position="94"/>
    </location>
</feature>
<proteinExistence type="predicted"/>
<evidence type="ECO:0000313" key="3">
    <source>
        <dbReference type="Proteomes" id="UP000575985"/>
    </source>
</evidence>
<comment type="caution">
    <text evidence="2">The sequence shown here is derived from an EMBL/GenBank/DDBJ whole genome shotgun (WGS) entry which is preliminary data.</text>
</comment>
<sequence length="164" mass="17151">MDTPAEAVRDAHDLLTRLMTERGYPTEDDDRRIAALSVEHAGTLDRYREARAISRRTGTGEASTEDLRHAMVHYRALFTELLANGTTGGAPADAAGRRAHGRSGHGTAPEAADRGTAPPAPRTGEPMGPGVAAASGTAQGAHPRRPGAPADPDERHRRGGPAAP</sequence>
<evidence type="ECO:0000256" key="1">
    <source>
        <dbReference type="SAM" id="MobiDB-lite"/>
    </source>
</evidence>
<dbReference type="RefSeq" id="WP_217782541.1">
    <property type="nucleotide sequence ID" value="NZ_JACCFO010000001.1"/>
</dbReference>
<evidence type="ECO:0000313" key="2">
    <source>
        <dbReference type="EMBL" id="NYI96532.1"/>
    </source>
</evidence>
<keyword evidence="3" id="KW-1185">Reference proteome</keyword>
<dbReference type="Proteomes" id="UP000575985">
    <property type="component" value="Unassembled WGS sequence"/>
</dbReference>
<organism evidence="2 3">
    <name type="scientific">Streptomonospora nanhaiensis</name>
    <dbReference type="NCBI Taxonomy" id="1323731"/>
    <lineage>
        <taxon>Bacteria</taxon>
        <taxon>Bacillati</taxon>
        <taxon>Actinomycetota</taxon>
        <taxon>Actinomycetes</taxon>
        <taxon>Streptosporangiales</taxon>
        <taxon>Nocardiopsidaceae</taxon>
        <taxon>Streptomonospora</taxon>
    </lineage>
</organism>